<evidence type="ECO:0000256" key="3">
    <source>
        <dbReference type="ARBA" id="ARBA00022692"/>
    </source>
</evidence>
<comment type="similarity">
    <text evidence="2">Belongs to the TMEM120 family.</text>
</comment>
<feature type="transmembrane region" description="Helical" evidence="7">
    <location>
        <begin position="219"/>
        <end position="242"/>
    </location>
</feature>
<proteinExistence type="inferred from homology"/>
<gene>
    <name evidence="8" type="ORF">OXX778_LOCUS4934</name>
</gene>
<keyword evidence="4 7" id="KW-1133">Transmembrane helix</keyword>
<dbReference type="GO" id="GO:0016020">
    <property type="term" value="C:membrane"/>
    <property type="evidence" value="ECO:0007669"/>
    <property type="project" value="UniProtKB-SubCell"/>
</dbReference>
<keyword evidence="5 7" id="KW-0472">Membrane</keyword>
<accession>A0A813QN07</accession>
<dbReference type="Pfam" id="PF07851">
    <property type="entry name" value="TMEM120A-B"/>
    <property type="match status" value="1"/>
</dbReference>
<feature type="transmembrane region" description="Helical" evidence="7">
    <location>
        <begin position="132"/>
        <end position="153"/>
    </location>
</feature>
<evidence type="ECO:0000256" key="6">
    <source>
        <dbReference type="SAM" id="Coils"/>
    </source>
</evidence>
<comment type="subcellular location">
    <subcellularLocation>
        <location evidence="1">Membrane</location>
        <topology evidence="1">Multi-pass membrane protein</topology>
    </subcellularLocation>
</comment>
<dbReference type="PANTHER" id="PTHR21433:SF0">
    <property type="entry name" value="TRANSMEMBRANE PROTEIN 120 HOMOLOG"/>
    <property type="match status" value="1"/>
</dbReference>
<feature type="coiled-coil region" evidence="6">
    <location>
        <begin position="1"/>
        <end position="49"/>
    </location>
</feature>
<dbReference type="OrthoDB" id="2015098at2759"/>
<sequence length="359" mass="43207">MQKLDEEWSSLENELNQFQIKHKDYVKKLEEVESMKKNYSQQFNKLKKKLSYFQETLEKTSKTQPFEQIQDDTISLESMNEKFNERLDYMRHISDTFPRPNGIYLRTILGGICVSILNKEEKLNYKEEYEKFKFRITLISFVFSFLLIFIRTYRVLDASFNFLLVWYYCTLTIRESILVVNGSQIKGWWQAHHFITTVCTAILLIWPDSESYQLFRQQFIYFSFYLSIVQVLQCYYQNGVLYRLRALGEKQDMDTTMEGFQTWMTKGLSFLLPFLFFGYFWELYNSYVLFTISLSESCHEWQVTVLCIIFLVLFCGNFYTTFIVVRKRYSTKISDKIKRLKATYNVLKSQRSQEAEKKE</sequence>
<feature type="transmembrane region" description="Helical" evidence="7">
    <location>
        <begin position="187"/>
        <end position="207"/>
    </location>
</feature>
<keyword evidence="3 7" id="KW-0812">Transmembrane</keyword>
<comment type="caution">
    <text evidence="8">The sequence shown here is derived from an EMBL/GenBank/DDBJ whole genome shotgun (WGS) entry which is preliminary data.</text>
</comment>
<keyword evidence="6" id="KW-0175">Coiled coil</keyword>
<evidence type="ECO:0000313" key="9">
    <source>
        <dbReference type="Proteomes" id="UP000663879"/>
    </source>
</evidence>
<dbReference type="AlphaFoldDB" id="A0A813QN07"/>
<dbReference type="PANTHER" id="PTHR21433">
    <property type="entry name" value="TRANSMEMBRANE PROTEIN INDUCED BY TUMOR NECROSIS FACTOR ALPHA"/>
    <property type="match status" value="1"/>
</dbReference>
<protein>
    <recommendedName>
        <fullName evidence="10">Transmembrane protein 120A</fullName>
    </recommendedName>
</protein>
<feature type="transmembrane region" description="Helical" evidence="7">
    <location>
        <begin position="159"/>
        <end position="180"/>
    </location>
</feature>
<dbReference type="EMBL" id="CAJNOC010000514">
    <property type="protein sequence ID" value="CAF0770671.1"/>
    <property type="molecule type" value="Genomic_DNA"/>
</dbReference>
<evidence type="ECO:0008006" key="10">
    <source>
        <dbReference type="Google" id="ProtNLM"/>
    </source>
</evidence>
<keyword evidence="9" id="KW-1185">Reference proteome</keyword>
<evidence type="ECO:0000256" key="2">
    <source>
        <dbReference type="ARBA" id="ARBA00009700"/>
    </source>
</evidence>
<dbReference type="InterPro" id="IPR012926">
    <property type="entry name" value="TMEM120A/B"/>
</dbReference>
<name>A0A813QN07_9BILA</name>
<organism evidence="8 9">
    <name type="scientific">Brachionus calyciflorus</name>
    <dbReference type="NCBI Taxonomy" id="104777"/>
    <lineage>
        <taxon>Eukaryota</taxon>
        <taxon>Metazoa</taxon>
        <taxon>Spiralia</taxon>
        <taxon>Gnathifera</taxon>
        <taxon>Rotifera</taxon>
        <taxon>Eurotatoria</taxon>
        <taxon>Monogononta</taxon>
        <taxon>Pseudotrocha</taxon>
        <taxon>Ploima</taxon>
        <taxon>Brachionidae</taxon>
        <taxon>Brachionus</taxon>
    </lineage>
</organism>
<evidence type="ECO:0000256" key="4">
    <source>
        <dbReference type="ARBA" id="ARBA00022989"/>
    </source>
</evidence>
<evidence type="ECO:0000256" key="5">
    <source>
        <dbReference type="ARBA" id="ARBA00023136"/>
    </source>
</evidence>
<evidence type="ECO:0000256" key="1">
    <source>
        <dbReference type="ARBA" id="ARBA00004141"/>
    </source>
</evidence>
<evidence type="ECO:0000313" key="8">
    <source>
        <dbReference type="EMBL" id="CAF0770671.1"/>
    </source>
</evidence>
<feature type="transmembrane region" description="Helical" evidence="7">
    <location>
        <begin position="301"/>
        <end position="325"/>
    </location>
</feature>
<dbReference type="Proteomes" id="UP000663879">
    <property type="component" value="Unassembled WGS sequence"/>
</dbReference>
<reference evidence="8" key="1">
    <citation type="submission" date="2021-02" db="EMBL/GenBank/DDBJ databases">
        <authorList>
            <person name="Nowell W R."/>
        </authorList>
    </citation>
    <scope>NUCLEOTIDE SEQUENCE</scope>
    <source>
        <strain evidence="8">Ploen Becks lab</strain>
    </source>
</reference>
<evidence type="ECO:0000256" key="7">
    <source>
        <dbReference type="SAM" id="Phobius"/>
    </source>
</evidence>
<feature type="transmembrane region" description="Helical" evidence="7">
    <location>
        <begin position="263"/>
        <end position="281"/>
    </location>
</feature>